<dbReference type="InterPro" id="IPR008969">
    <property type="entry name" value="CarboxyPept-like_regulatory"/>
</dbReference>
<dbReference type="PANTHER" id="PTHR33332">
    <property type="entry name" value="REVERSE TRANSCRIPTASE DOMAIN-CONTAINING PROTEIN"/>
    <property type="match status" value="1"/>
</dbReference>
<dbReference type="InterPro" id="IPR000477">
    <property type="entry name" value="RT_dom"/>
</dbReference>
<dbReference type="AlphaFoldDB" id="A0A8S4FEP3"/>
<dbReference type="Proteomes" id="UP000653454">
    <property type="component" value="Unassembled WGS sequence"/>
</dbReference>
<dbReference type="CDD" id="cd01650">
    <property type="entry name" value="RT_nLTR_like"/>
    <property type="match status" value="1"/>
</dbReference>
<dbReference type="Pfam" id="PF00078">
    <property type="entry name" value="RVT_1"/>
    <property type="match status" value="1"/>
</dbReference>
<evidence type="ECO:0000313" key="3">
    <source>
        <dbReference type="Proteomes" id="UP000653454"/>
    </source>
</evidence>
<dbReference type="SUPFAM" id="SSF49464">
    <property type="entry name" value="Carboxypeptidase regulatory domain-like"/>
    <property type="match status" value="1"/>
</dbReference>
<dbReference type="CDD" id="cd11308">
    <property type="entry name" value="Peptidase_M14NE-CP-C_like"/>
    <property type="match status" value="1"/>
</dbReference>
<gene>
    <name evidence="2" type="ORF">PLXY2_LOCUS8672</name>
</gene>
<dbReference type="SUPFAM" id="SSF56672">
    <property type="entry name" value="DNA/RNA polymerases"/>
    <property type="match status" value="1"/>
</dbReference>
<keyword evidence="3" id="KW-1185">Reference proteome</keyword>
<dbReference type="PROSITE" id="PS50878">
    <property type="entry name" value="RT_POL"/>
    <property type="match status" value="1"/>
</dbReference>
<proteinExistence type="predicted"/>
<protein>
    <submittedName>
        <fullName evidence="2">(diamondback moth) hypothetical protein</fullName>
    </submittedName>
</protein>
<dbReference type="Pfam" id="PF13620">
    <property type="entry name" value="CarboxypepD_reg"/>
    <property type="match status" value="1"/>
</dbReference>
<dbReference type="EMBL" id="CAJHNJ030000032">
    <property type="protein sequence ID" value="CAG9126421.1"/>
    <property type="molecule type" value="Genomic_DNA"/>
</dbReference>
<evidence type="ECO:0000313" key="2">
    <source>
        <dbReference type="EMBL" id="CAG9126421.1"/>
    </source>
</evidence>
<accession>A0A8S4FEP3</accession>
<organism evidence="2 3">
    <name type="scientific">Plutella xylostella</name>
    <name type="common">Diamondback moth</name>
    <name type="synonym">Plutella maculipennis</name>
    <dbReference type="NCBI Taxonomy" id="51655"/>
    <lineage>
        <taxon>Eukaryota</taxon>
        <taxon>Metazoa</taxon>
        <taxon>Ecdysozoa</taxon>
        <taxon>Arthropoda</taxon>
        <taxon>Hexapoda</taxon>
        <taxon>Insecta</taxon>
        <taxon>Pterygota</taxon>
        <taxon>Neoptera</taxon>
        <taxon>Endopterygota</taxon>
        <taxon>Lepidoptera</taxon>
        <taxon>Glossata</taxon>
        <taxon>Ditrysia</taxon>
        <taxon>Yponomeutoidea</taxon>
        <taxon>Plutellidae</taxon>
        <taxon>Plutella</taxon>
    </lineage>
</organism>
<dbReference type="Gene3D" id="2.60.40.1120">
    <property type="entry name" value="Carboxypeptidase-like, regulatory domain"/>
    <property type="match status" value="1"/>
</dbReference>
<name>A0A8S4FEP3_PLUXY</name>
<evidence type="ECO:0000259" key="1">
    <source>
        <dbReference type="PROSITE" id="PS50878"/>
    </source>
</evidence>
<dbReference type="FunFam" id="2.60.40.1120:FF:000016">
    <property type="entry name" value="carboxypeptidase D isoform X2"/>
    <property type="match status" value="1"/>
</dbReference>
<feature type="domain" description="Reverse transcriptase" evidence="1">
    <location>
        <begin position="285"/>
        <end position="546"/>
    </location>
</feature>
<dbReference type="InterPro" id="IPR043502">
    <property type="entry name" value="DNA/RNA_pol_sf"/>
</dbReference>
<dbReference type="GO" id="GO:0071897">
    <property type="term" value="P:DNA biosynthetic process"/>
    <property type="evidence" value="ECO:0007669"/>
    <property type="project" value="UniProtKB-ARBA"/>
</dbReference>
<comment type="caution">
    <text evidence="2">The sequence shown here is derived from an EMBL/GenBank/DDBJ whole genome shotgun (WGS) entry which is preliminary data.</text>
</comment>
<reference evidence="2" key="1">
    <citation type="submission" date="2020-11" db="EMBL/GenBank/DDBJ databases">
        <authorList>
            <person name="Whiteford S."/>
        </authorList>
    </citation>
    <scope>NUCLEOTIDE SEQUENCE</scope>
</reference>
<sequence>MRSVPAADLPGYWRDNMPALLAFIDEVHNGVSGFVHSHIGHPLPDANITVEGIEHSVRTAKHGDYWRLLLPGTYNVTASKRGYESITERVTVPANGSVSLNFTLMADDPQHWSSAYDFRVLENIIGARYHYSAEVYGLLAELENKHPDTAQFRAGDSLHTALLHRLEVTDNGDPAKVWNFLRSLGVGKSRSQSIPKDLDLNLLNQHFTSSVAMDSATKTRTLNTLSSIPTPDFPEFNFSQFADSDVERTILAITSNAVGSDSISRKMVLPILDIILPVISHILNFSISTNTFPSTWKDAQVTPLPKKSNPSFSDYRPISILPFLSKVLERLVHHQLNRFLVRNDLMNRYQSGFRPGHSTVTALVKITDDVRQGMENGELTVLSLLDFSNAFNTVDFDILLGVLRSLNVSPTVIDWFHSYLHGRRQRIRIEESNSVWCSTTAGVPQGGVLSPLLFAIFINGISDNISSSYHLYADDLQIYNQASISDLPHAIHQTNIDLEHILSWSKDHGLRVNPTKTQVIVLGSPRFTSLVDLNALPPIVFNGVHIRWSKCVKKLGVFMDSAMTWKNQLDEVSRKVFASVGSLRRLRNFLPTATKIVLSQSLLLPILDYADSCYTDLTEEQLNKLERLQNVCIRFIFGLRKYDHVSEFRTKLKWLTIRLRRNTHILSLLHSILFNPAYPAYLKERFNFRYESHTRTLRSSHNLRLNIPPHSTKFYGDSFTIQAITLWNDLPLHIRKAPSLASFKRMVKDHFLSV</sequence>